<dbReference type="Proteomes" id="UP000007174">
    <property type="component" value="Unassembled WGS sequence"/>
</dbReference>
<proteinExistence type="predicted"/>
<evidence type="ECO:0000313" key="2">
    <source>
        <dbReference type="Proteomes" id="UP000007174"/>
    </source>
</evidence>
<organism evidence="1 2">
    <name type="scientific">Colletotrichum higginsianum (strain IMI 349063)</name>
    <name type="common">Crucifer anthracnose fungus</name>
    <dbReference type="NCBI Taxonomy" id="759273"/>
    <lineage>
        <taxon>Eukaryota</taxon>
        <taxon>Fungi</taxon>
        <taxon>Dikarya</taxon>
        <taxon>Ascomycota</taxon>
        <taxon>Pezizomycotina</taxon>
        <taxon>Sordariomycetes</taxon>
        <taxon>Hypocreomycetidae</taxon>
        <taxon>Glomerellales</taxon>
        <taxon>Glomerellaceae</taxon>
        <taxon>Colletotrichum</taxon>
        <taxon>Colletotrichum destructivum species complex</taxon>
    </lineage>
</organism>
<dbReference type="VEuPathDB" id="FungiDB:CH63R_10879"/>
<protein>
    <submittedName>
        <fullName evidence="1">Uncharacterized protein</fullName>
    </submittedName>
</protein>
<gene>
    <name evidence="1" type="ORF">CH063_16014</name>
</gene>
<name>H1W5I4_COLHI</name>
<evidence type="ECO:0000313" key="1">
    <source>
        <dbReference type="EMBL" id="CCF47748.1"/>
    </source>
</evidence>
<dbReference type="HOGENOM" id="CLU_2497774_0_0_1"/>
<sequence>MQAFCHAIRNPLFLQSQIRQTQYRIFLADTSFQAITTIVSESGIMTHKIRRESVSTVGGSHEYCSQLTVNGGGACHAMSSRRVPTA</sequence>
<accession>H1W5I4</accession>
<dbReference type="EMBL" id="CACQ02010107">
    <property type="protein sequence ID" value="CCF47748.1"/>
    <property type="molecule type" value="Genomic_DNA"/>
</dbReference>
<reference evidence="2" key="1">
    <citation type="journal article" date="2012" name="Nat. Genet.">
        <title>Lifestyle transitions in plant pathogenic Colletotrichum fungi deciphered by genome and transcriptome analyses.</title>
        <authorList>
            <person name="O'Connell R.J."/>
            <person name="Thon M.R."/>
            <person name="Hacquard S."/>
            <person name="Amyotte S.G."/>
            <person name="Kleemann J."/>
            <person name="Torres M.F."/>
            <person name="Damm U."/>
            <person name="Buiate E.A."/>
            <person name="Epstein L."/>
            <person name="Alkan N."/>
            <person name="Altmueller J."/>
            <person name="Alvarado-Balderrama L."/>
            <person name="Bauser C.A."/>
            <person name="Becker C."/>
            <person name="Birren B.W."/>
            <person name="Chen Z."/>
            <person name="Choi J."/>
            <person name="Crouch J.A."/>
            <person name="Duvick J.P."/>
            <person name="Farman M.A."/>
            <person name="Gan P."/>
            <person name="Heiman D."/>
            <person name="Henrissat B."/>
            <person name="Howard R.J."/>
            <person name="Kabbage M."/>
            <person name="Koch C."/>
            <person name="Kracher B."/>
            <person name="Kubo Y."/>
            <person name="Law A.D."/>
            <person name="Lebrun M.-H."/>
            <person name="Lee Y.-H."/>
            <person name="Miyara I."/>
            <person name="Moore N."/>
            <person name="Neumann U."/>
            <person name="Nordstroem K."/>
            <person name="Panaccione D.G."/>
            <person name="Panstruga R."/>
            <person name="Place M."/>
            <person name="Proctor R.H."/>
            <person name="Prusky D."/>
            <person name="Rech G."/>
            <person name="Reinhardt R."/>
            <person name="Rollins J.A."/>
            <person name="Rounsley S."/>
            <person name="Schardl C.L."/>
            <person name="Schwartz D.C."/>
            <person name="Shenoy N."/>
            <person name="Shirasu K."/>
            <person name="Sikhakolli U.R."/>
            <person name="Stueber K."/>
            <person name="Sukno S.A."/>
            <person name="Sweigard J.A."/>
            <person name="Takano Y."/>
            <person name="Takahara H."/>
            <person name="Trail F."/>
            <person name="van der Does H.C."/>
            <person name="Voll L.M."/>
            <person name="Will I."/>
            <person name="Young S."/>
            <person name="Zeng Q."/>
            <person name="Zhang J."/>
            <person name="Zhou S."/>
            <person name="Dickman M.B."/>
            <person name="Schulze-Lefert P."/>
            <person name="Ver Loren van Themaat E."/>
            <person name="Ma L.-J."/>
            <person name="Vaillancourt L.J."/>
        </authorList>
    </citation>
    <scope>NUCLEOTIDE SEQUENCE [LARGE SCALE GENOMIC DNA]</scope>
    <source>
        <strain evidence="2">IMI 349063</strain>
    </source>
</reference>
<dbReference type="AlphaFoldDB" id="H1W5I4"/>